<accession>A0ABQ4XKQ6</accession>
<keyword evidence="4" id="KW-1185">Reference proteome</keyword>
<keyword evidence="3" id="KW-0808">Transferase</keyword>
<name>A0ABQ4XKQ6_9ASTR</name>
<sequence length="456" mass="51115">MLAQVGNQGSNQGDNRNQSGTAVNDNIRGDVRNVIVNNGRRGCVSKEFLACNPKEYDGKGGVIVYTRWIKKIESVQDMSGCGDDQKVKYTAGLFVGKTLTWWNSHIHTRSHEVAISMAWDDFKVLMREEFCPSKEMQKLETKLWNHVMLGAGHAAYTDRFHELDRLVPHLVTLKNRRIERYVYGLAPQICGMVAAKEPTTIQSVVLKFGVLTDEAIRNGSLKKNHEKRGNGEESSKDRNVRDDNKRSRTVSAFATTLFDSGADYSFVSTTFIPLLGIEPSDLGFSYEIEIASGQLVEIDKVIKGCKLGIEGHEFDISLIPFGSGSFDVIIGMDWLSNHKAEIICHEKVVRIPLPDGKVLRVIGERPEEKMRHLVSAKAKEQKQEQLVVVRDFLEVFSDDLSGLPPIQEIEFQIELVPGAIPVVKSPYRLAPFEMEELSGQLKELQDKGFIRPSSLP</sequence>
<dbReference type="EMBL" id="BQNB010009613">
    <property type="protein sequence ID" value="GJS65923.1"/>
    <property type="molecule type" value="Genomic_DNA"/>
</dbReference>
<organism evidence="3 4">
    <name type="scientific">Tanacetum coccineum</name>
    <dbReference type="NCBI Taxonomy" id="301880"/>
    <lineage>
        <taxon>Eukaryota</taxon>
        <taxon>Viridiplantae</taxon>
        <taxon>Streptophyta</taxon>
        <taxon>Embryophyta</taxon>
        <taxon>Tracheophyta</taxon>
        <taxon>Spermatophyta</taxon>
        <taxon>Magnoliopsida</taxon>
        <taxon>eudicotyledons</taxon>
        <taxon>Gunneridae</taxon>
        <taxon>Pentapetalae</taxon>
        <taxon>asterids</taxon>
        <taxon>campanulids</taxon>
        <taxon>Asterales</taxon>
        <taxon>Asteraceae</taxon>
        <taxon>Asteroideae</taxon>
        <taxon>Anthemideae</taxon>
        <taxon>Anthemidinae</taxon>
        <taxon>Tanacetum</taxon>
    </lineage>
</organism>
<dbReference type="PANTHER" id="PTHR15503">
    <property type="entry name" value="LDOC1 RELATED"/>
    <property type="match status" value="1"/>
</dbReference>
<evidence type="ECO:0000313" key="3">
    <source>
        <dbReference type="EMBL" id="GJS65923.1"/>
    </source>
</evidence>
<dbReference type="InterPro" id="IPR032567">
    <property type="entry name" value="RTL1-rel"/>
</dbReference>
<keyword evidence="3" id="KW-0695">RNA-directed DNA polymerase</keyword>
<evidence type="ECO:0000259" key="2">
    <source>
        <dbReference type="Pfam" id="PF03732"/>
    </source>
</evidence>
<dbReference type="SUPFAM" id="SSF56672">
    <property type="entry name" value="DNA/RNA polymerases"/>
    <property type="match status" value="1"/>
</dbReference>
<dbReference type="SUPFAM" id="SSF50630">
    <property type="entry name" value="Acid proteases"/>
    <property type="match status" value="1"/>
</dbReference>
<evidence type="ECO:0000313" key="4">
    <source>
        <dbReference type="Proteomes" id="UP001151760"/>
    </source>
</evidence>
<keyword evidence="3" id="KW-0548">Nucleotidyltransferase</keyword>
<comment type="caution">
    <text evidence="3">The sequence shown here is derived from an EMBL/GenBank/DDBJ whole genome shotgun (WGS) entry which is preliminary data.</text>
</comment>
<dbReference type="Gene3D" id="2.40.70.10">
    <property type="entry name" value="Acid Proteases"/>
    <property type="match status" value="1"/>
</dbReference>
<dbReference type="InterPro" id="IPR043502">
    <property type="entry name" value="DNA/RNA_pol_sf"/>
</dbReference>
<reference evidence="3" key="2">
    <citation type="submission" date="2022-01" db="EMBL/GenBank/DDBJ databases">
        <authorList>
            <person name="Yamashiro T."/>
            <person name="Shiraishi A."/>
            <person name="Satake H."/>
            <person name="Nakayama K."/>
        </authorList>
    </citation>
    <scope>NUCLEOTIDE SEQUENCE</scope>
</reference>
<dbReference type="Gene3D" id="3.10.10.10">
    <property type="entry name" value="HIV Type 1 Reverse Transcriptase, subunit A, domain 1"/>
    <property type="match status" value="1"/>
</dbReference>
<protein>
    <submittedName>
        <fullName evidence="3">Reverse transcriptase domain-containing protein</fullName>
    </submittedName>
</protein>
<dbReference type="GO" id="GO:0003964">
    <property type="term" value="F:RNA-directed DNA polymerase activity"/>
    <property type="evidence" value="ECO:0007669"/>
    <property type="project" value="UniProtKB-KW"/>
</dbReference>
<feature type="domain" description="Retrotransposon gag" evidence="2">
    <location>
        <begin position="94"/>
        <end position="186"/>
    </location>
</feature>
<evidence type="ECO:0000256" key="1">
    <source>
        <dbReference type="SAM" id="MobiDB-lite"/>
    </source>
</evidence>
<dbReference type="InterPro" id="IPR021109">
    <property type="entry name" value="Peptidase_aspartic_dom_sf"/>
</dbReference>
<reference evidence="3" key="1">
    <citation type="journal article" date="2022" name="Int. J. Mol. Sci.">
        <title>Draft Genome of Tanacetum Coccineum: Genomic Comparison of Closely Related Tanacetum-Family Plants.</title>
        <authorList>
            <person name="Yamashiro T."/>
            <person name="Shiraishi A."/>
            <person name="Nakayama K."/>
            <person name="Satake H."/>
        </authorList>
    </citation>
    <scope>NUCLEOTIDE SEQUENCE</scope>
</reference>
<dbReference type="InterPro" id="IPR005162">
    <property type="entry name" value="Retrotrans_gag_dom"/>
</dbReference>
<dbReference type="Pfam" id="PF03732">
    <property type="entry name" value="Retrotrans_gag"/>
    <property type="match status" value="1"/>
</dbReference>
<dbReference type="CDD" id="cd00303">
    <property type="entry name" value="retropepsin_like"/>
    <property type="match status" value="1"/>
</dbReference>
<feature type="region of interest" description="Disordered" evidence="1">
    <location>
        <begin position="1"/>
        <end position="24"/>
    </location>
</feature>
<gene>
    <name evidence="3" type="ORF">Tco_0680487</name>
</gene>
<feature type="compositionally biased region" description="Basic and acidic residues" evidence="1">
    <location>
        <begin position="227"/>
        <end position="245"/>
    </location>
</feature>
<feature type="region of interest" description="Disordered" evidence="1">
    <location>
        <begin position="221"/>
        <end position="245"/>
    </location>
</feature>
<dbReference type="PANTHER" id="PTHR15503:SF45">
    <property type="entry name" value="RNA-DIRECTED DNA POLYMERASE HOMOLOG"/>
    <property type="match status" value="1"/>
</dbReference>
<dbReference type="Proteomes" id="UP001151760">
    <property type="component" value="Unassembled WGS sequence"/>
</dbReference>
<dbReference type="Pfam" id="PF08284">
    <property type="entry name" value="RVP_2"/>
    <property type="match status" value="1"/>
</dbReference>
<proteinExistence type="predicted"/>